<dbReference type="OrthoDB" id="9798188at2"/>
<dbReference type="PROSITE" id="PS51846">
    <property type="entry name" value="CNNM"/>
    <property type="match status" value="1"/>
</dbReference>
<dbReference type="InterPro" id="IPR036318">
    <property type="entry name" value="FAD-bd_PCMH-like_sf"/>
</dbReference>
<dbReference type="Pfam" id="PF01595">
    <property type="entry name" value="CNNM"/>
    <property type="match status" value="1"/>
</dbReference>
<dbReference type="PANTHER" id="PTHR22777:SF32">
    <property type="entry name" value="UPF0053 INNER MEMBRANE PROTEIN YFJD"/>
    <property type="match status" value="1"/>
</dbReference>
<evidence type="ECO:0000256" key="3">
    <source>
        <dbReference type="ARBA" id="ARBA00022475"/>
    </source>
</evidence>
<dbReference type="Gene3D" id="3.10.580.10">
    <property type="entry name" value="CBS-domain"/>
    <property type="match status" value="1"/>
</dbReference>
<proteinExistence type="inferred from homology"/>
<evidence type="ECO:0000256" key="4">
    <source>
        <dbReference type="ARBA" id="ARBA00022692"/>
    </source>
</evidence>
<keyword evidence="4 10" id="KW-0812">Transmembrane</keyword>
<dbReference type="InterPro" id="IPR002550">
    <property type="entry name" value="CNNM"/>
</dbReference>
<dbReference type="GO" id="GO:0050660">
    <property type="term" value="F:flavin adenine dinucleotide binding"/>
    <property type="evidence" value="ECO:0007669"/>
    <property type="project" value="InterPro"/>
</dbReference>
<feature type="domain" description="CBS" evidence="12">
    <location>
        <begin position="289"/>
        <end position="346"/>
    </location>
</feature>
<dbReference type="InterPro" id="IPR005170">
    <property type="entry name" value="Transptr-assoc_dom"/>
</dbReference>
<protein>
    <submittedName>
        <fullName evidence="14">Protein involved in gliding motility GldE</fullName>
    </submittedName>
</protein>
<organism evidence="14 15">
    <name type="scientific">Gillisia mitskevichiae</name>
    <dbReference type="NCBI Taxonomy" id="270921"/>
    <lineage>
        <taxon>Bacteria</taxon>
        <taxon>Pseudomonadati</taxon>
        <taxon>Bacteroidota</taxon>
        <taxon>Flavobacteriia</taxon>
        <taxon>Flavobacteriales</taxon>
        <taxon>Flavobacteriaceae</taxon>
        <taxon>Gillisia</taxon>
    </lineage>
</organism>
<dbReference type="FunFam" id="3.10.580.10:FF:000002">
    <property type="entry name" value="Magnesium/cobalt efflux protein CorC"/>
    <property type="match status" value="1"/>
</dbReference>
<dbReference type="InterPro" id="IPR000644">
    <property type="entry name" value="CBS_dom"/>
</dbReference>
<feature type="transmembrane region" description="Helical" evidence="11">
    <location>
        <begin position="75"/>
        <end position="94"/>
    </location>
</feature>
<name>A0A495PXT9_9FLAO</name>
<dbReference type="SUPFAM" id="SSF56176">
    <property type="entry name" value="FAD-binding/transporter-associated domain-like"/>
    <property type="match status" value="1"/>
</dbReference>
<keyword evidence="7 9" id="KW-0129">CBS domain</keyword>
<evidence type="ECO:0000259" key="12">
    <source>
        <dbReference type="PROSITE" id="PS51371"/>
    </source>
</evidence>
<evidence type="ECO:0000259" key="13">
    <source>
        <dbReference type="PROSITE" id="PS51846"/>
    </source>
</evidence>
<feature type="domain" description="CBS" evidence="12">
    <location>
        <begin position="226"/>
        <end position="285"/>
    </location>
</feature>
<feature type="domain" description="CNNM transmembrane" evidence="13">
    <location>
        <begin position="15"/>
        <end position="207"/>
    </location>
</feature>
<feature type="transmembrane region" description="Helical" evidence="11">
    <location>
        <begin position="20"/>
        <end position="44"/>
    </location>
</feature>
<comment type="subcellular location">
    <subcellularLocation>
        <location evidence="1">Cell membrane</location>
        <topology evidence="1">Multi-pass membrane protein</topology>
    </subcellularLocation>
</comment>
<dbReference type="PROSITE" id="PS51371">
    <property type="entry name" value="CBS"/>
    <property type="match status" value="2"/>
</dbReference>
<dbReference type="InterPro" id="IPR044751">
    <property type="entry name" value="Ion_transp-like_CBS"/>
</dbReference>
<evidence type="ECO:0000313" key="14">
    <source>
        <dbReference type="EMBL" id="RKS55196.1"/>
    </source>
</evidence>
<evidence type="ECO:0000256" key="9">
    <source>
        <dbReference type="PROSITE-ProRule" id="PRU00703"/>
    </source>
</evidence>
<evidence type="ECO:0000256" key="1">
    <source>
        <dbReference type="ARBA" id="ARBA00004651"/>
    </source>
</evidence>
<sequence>MDPDPPSLILSFITLEFSQVLSLIILVALLICSALISGAEVAFFSLTPSDFLGETGKRTNAQKIVTRLLEKPKKLLATILVANNTINIAIVLLFDTVTDEFFGNMNAVFLGINFKFIIEVGIVTFLILLFGEILPKVYASRNNVKFSNLMAYPLNVLDFLISPLSTPMRAVTIYIHDKLGKQKGFLSVDHLSQALEMTRDEDTTHEEQKILRGIVSFGNTDTKQVMRPRMDIFALKESQTYKEIIPEIVSNGFSRIPVYKENIDQVSGILYVKDLLPFLDRKDFEWTSLLREPYFIPENKKLDDLLNEFKDKKIHLAIVVDEYGGTSGLVSLEDIIEEIVGDISDEFDDEDLVFSKLDESNFIFEGKTPLKDFYKIIKLDDSSNFEENKGESDTLAGFLLEISGSFPKRNEKIIFQNYHFTIEVIDDKRIKQIKLSIESEKSSED</sequence>
<dbReference type="EMBL" id="RBLG01000001">
    <property type="protein sequence ID" value="RKS55196.1"/>
    <property type="molecule type" value="Genomic_DNA"/>
</dbReference>
<keyword evidence="3" id="KW-1003">Cell membrane</keyword>
<dbReference type="PANTHER" id="PTHR22777">
    <property type="entry name" value="HEMOLYSIN-RELATED"/>
    <property type="match status" value="1"/>
</dbReference>
<evidence type="ECO:0000313" key="15">
    <source>
        <dbReference type="Proteomes" id="UP000276282"/>
    </source>
</evidence>
<dbReference type="InterPro" id="IPR019862">
    <property type="entry name" value="Motility-assoc_prot_GldE"/>
</dbReference>
<dbReference type="GO" id="GO:0005886">
    <property type="term" value="C:plasma membrane"/>
    <property type="evidence" value="ECO:0007669"/>
    <property type="project" value="UniProtKB-SubCell"/>
</dbReference>
<dbReference type="Pfam" id="PF03471">
    <property type="entry name" value="CorC_HlyC"/>
    <property type="match status" value="1"/>
</dbReference>
<dbReference type="SMART" id="SM01091">
    <property type="entry name" value="CorC_HlyC"/>
    <property type="match status" value="1"/>
</dbReference>
<dbReference type="SMART" id="SM00116">
    <property type="entry name" value="CBS"/>
    <property type="match status" value="2"/>
</dbReference>
<dbReference type="AlphaFoldDB" id="A0A495PXT9"/>
<keyword evidence="5" id="KW-0677">Repeat</keyword>
<dbReference type="Pfam" id="PF00571">
    <property type="entry name" value="CBS"/>
    <property type="match status" value="2"/>
</dbReference>
<evidence type="ECO:0000256" key="8">
    <source>
        <dbReference type="ARBA" id="ARBA00023136"/>
    </source>
</evidence>
<evidence type="ECO:0000256" key="6">
    <source>
        <dbReference type="ARBA" id="ARBA00022989"/>
    </source>
</evidence>
<comment type="caution">
    <text evidence="14">The sequence shown here is derived from an EMBL/GenBank/DDBJ whole genome shotgun (WGS) entry which is preliminary data.</text>
</comment>
<dbReference type="NCBIfam" id="TIGR03520">
    <property type="entry name" value="GldE"/>
    <property type="match status" value="1"/>
</dbReference>
<dbReference type="InterPro" id="IPR046342">
    <property type="entry name" value="CBS_dom_sf"/>
</dbReference>
<keyword evidence="15" id="KW-1185">Reference proteome</keyword>
<dbReference type="InterPro" id="IPR016169">
    <property type="entry name" value="FAD-bd_PCMH_sub2"/>
</dbReference>
<evidence type="ECO:0000256" key="11">
    <source>
        <dbReference type="SAM" id="Phobius"/>
    </source>
</evidence>
<keyword evidence="6 10" id="KW-1133">Transmembrane helix</keyword>
<gene>
    <name evidence="14" type="ORF">BC962_0155</name>
</gene>
<dbReference type="Gene3D" id="3.30.465.10">
    <property type="match status" value="1"/>
</dbReference>
<feature type="transmembrane region" description="Helical" evidence="11">
    <location>
        <begin position="114"/>
        <end position="134"/>
    </location>
</feature>
<evidence type="ECO:0000256" key="10">
    <source>
        <dbReference type="PROSITE-ProRule" id="PRU01193"/>
    </source>
</evidence>
<accession>A0A495PXT9</accession>
<keyword evidence="8 10" id="KW-0472">Membrane</keyword>
<dbReference type="CDD" id="cd04590">
    <property type="entry name" value="CBS_pair_CorC_HlyC_assoc"/>
    <property type="match status" value="1"/>
</dbReference>
<dbReference type="RefSeq" id="WP_121344028.1">
    <property type="nucleotide sequence ID" value="NZ_RBLG01000001.1"/>
</dbReference>
<comment type="similarity">
    <text evidence="2">Belongs to the UPF0053 family.</text>
</comment>
<evidence type="ECO:0000256" key="7">
    <source>
        <dbReference type="ARBA" id="ARBA00023122"/>
    </source>
</evidence>
<reference evidence="14 15" key="1">
    <citation type="submission" date="2018-10" db="EMBL/GenBank/DDBJ databases">
        <title>Genomic Encyclopedia of Archaeal and Bacterial Type Strains, Phase II (KMG-II): from individual species to whole genera.</title>
        <authorList>
            <person name="Goeker M."/>
        </authorList>
    </citation>
    <scope>NUCLEOTIDE SEQUENCE [LARGE SCALE GENOMIC DNA]</scope>
    <source>
        <strain evidence="14 15">DSM 19839</strain>
    </source>
</reference>
<evidence type="ECO:0000256" key="2">
    <source>
        <dbReference type="ARBA" id="ARBA00006337"/>
    </source>
</evidence>
<evidence type="ECO:0000256" key="5">
    <source>
        <dbReference type="ARBA" id="ARBA00022737"/>
    </source>
</evidence>
<dbReference type="SUPFAM" id="SSF54631">
    <property type="entry name" value="CBS-domain pair"/>
    <property type="match status" value="1"/>
</dbReference>
<dbReference type="Proteomes" id="UP000276282">
    <property type="component" value="Unassembled WGS sequence"/>
</dbReference>